<dbReference type="InterPro" id="IPR000510">
    <property type="entry name" value="Nase/OxRdtase_comp1"/>
</dbReference>
<proteinExistence type="predicted"/>
<comment type="caution">
    <text evidence="2">The sequence shown here is derived from an EMBL/GenBank/DDBJ whole genome shotgun (WGS) entry which is preliminary data.</text>
</comment>
<dbReference type="SUPFAM" id="SSF53807">
    <property type="entry name" value="Helical backbone' metal receptor"/>
    <property type="match status" value="1"/>
</dbReference>
<evidence type="ECO:0000313" key="2">
    <source>
        <dbReference type="EMBL" id="KKY02719.1"/>
    </source>
</evidence>
<dbReference type="PANTHER" id="PTHR42956">
    <property type="entry name" value="NITROGENASE IRON-MOLYBDENUM COFACTOR BIOSYNTHESIS PROTEIN NIFE"/>
    <property type="match status" value="1"/>
</dbReference>
<dbReference type="InterPro" id="IPR049939">
    <property type="entry name" value="NifE-like"/>
</dbReference>
<dbReference type="PATRIC" id="fig|1629550.3.peg.299"/>
<organism evidence="2 3">
    <name type="scientific">Paraclostridium benzoelyticum</name>
    <dbReference type="NCBI Taxonomy" id="1629550"/>
    <lineage>
        <taxon>Bacteria</taxon>
        <taxon>Bacillati</taxon>
        <taxon>Bacillota</taxon>
        <taxon>Clostridia</taxon>
        <taxon>Peptostreptococcales</taxon>
        <taxon>Peptostreptococcaceae</taxon>
        <taxon>Paraclostridium</taxon>
    </lineage>
</organism>
<dbReference type="Proteomes" id="UP000034407">
    <property type="component" value="Unassembled WGS sequence"/>
</dbReference>
<keyword evidence="3" id="KW-1185">Reference proteome</keyword>
<protein>
    <recommendedName>
        <fullName evidence="1">Nitrogenase/oxidoreductase component 1 domain-containing protein</fullName>
    </recommendedName>
</protein>
<dbReference type="GO" id="GO:0016491">
    <property type="term" value="F:oxidoreductase activity"/>
    <property type="evidence" value="ECO:0007669"/>
    <property type="project" value="InterPro"/>
</dbReference>
<dbReference type="Pfam" id="PF00148">
    <property type="entry name" value="Oxidored_nitro"/>
    <property type="match status" value="1"/>
</dbReference>
<dbReference type="Gene3D" id="1.20.89.10">
    <property type="entry name" value="Nitrogenase Molybdenum-iron Protein, subunit B, domain 4"/>
    <property type="match status" value="1"/>
</dbReference>
<evidence type="ECO:0000313" key="3">
    <source>
        <dbReference type="Proteomes" id="UP000034407"/>
    </source>
</evidence>
<dbReference type="RefSeq" id="WP_046821734.1">
    <property type="nucleotide sequence ID" value="NZ_LBBT01000031.1"/>
</dbReference>
<dbReference type="OrthoDB" id="3199475at2"/>
<gene>
    <name evidence="2" type="ORF">VN21_01645</name>
</gene>
<dbReference type="AlphaFoldDB" id="A0A0M3DMN9"/>
<reference evidence="2 3" key="1">
    <citation type="submission" date="2015-04" db="EMBL/GenBank/DDBJ databases">
        <title>Microcin producing Clostridium sp. JC272T.</title>
        <authorList>
            <person name="Jyothsna T."/>
            <person name="Sasikala C."/>
            <person name="Ramana C."/>
        </authorList>
    </citation>
    <scope>NUCLEOTIDE SEQUENCE [LARGE SCALE GENOMIC DNA]</scope>
    <source>
        <strain evidence="2 3">JC272</strain>
    </source>
</reference>
<dbReference type="Gene3D" id="3.40.50.1980">
    <property type="entry name" value="Nitrogenase molybdenum iron protein domain"/>
    <property type="match status" value="3"/>
</dbReference>
<name>A0A0M3DMN9_9FIRM</name>
<accession>A0A0M3DMN9</accession>
<feature type="domain" description="Nitrogenase/oxidoreductase component 1" evidence="1">
    <location>
        <begin position="15"/>
        <end position="400"/>
    </location>
</feature>
<evidence type="ECO:0000259" key="1">
    <source>
        <dbReference type="Pfam" id="PF00148"/>
    </source>
</evidence>
<dbReference type="PANTHER" id="PTHR42956:SF1">
    <property type="entry name" value="NITROGENASE IRON-MOLYBDENUM COFACTOR BIOSYNTHESIS PROTEIN NIFE"/>
    <property type="match status" value="1"/>
</dbReference>
<sequence>MDEEFKYLKIPDDKIGMIWTLSCISDICVIEFGTHIKTHHVVENINKICDDNKCKIYSIHIDEEENVCNVFEKLKDTIINLANEVKPKYIFIVESSQPCMIGEKILNVCKDLKEVANCKLLPINMSNLNYDYNIGREFALEFLAKKIVKHNEKDMNKYNIIGFSIDKYNYLADIKELQRMMKELFNKEVNTMFTINASIEEIENASKASLNIVVRKDALKAAKYMEEEYGIPYIYVNLYGFKNAIKFIESIKKIDGYKLDEEKYTYEMDQVKKRLLQVKKKFYFYKGSKDCAIFGDFDTVLGISEMLKELGFNVDKKEIIYKTCDDANIVNEKAYLETTKYLSDKELLILLGDRVSIDMRHKSKKDLQISNTSLDLVDKCIDTPYIGFKGCMYIINQILNIDINSEIEA</sequence>
<dbReference type="EMBL" id="LBBT01000031">
    <property type="protein sequence ID" value="KKY02719.1"/>
    <property type="molecule type" value="Genomic_DNA"/>
</dbReference>